<protein>
    <submittedName>
        <fullName evidence="1">Uncharacterized protein</fullName>
    </submittedName>
</protein>
<dbReference type="RefSeq" id="WP_241793957.1">
    <property type="nucleotide sequence ID" value="NZ_JALBUU010000125.1"/>
</dbReference>
<dbReference type="EMBL" id="JALBUU010000125">
    <property type="protein sequence ID" value="MCI0756647.1"/>
    <property type="molecule type" value="Genomic_DNA"/>
</dbReference>
<gene>
    <name evidence="1" type="ORF">MON41_23710</name>
</gene>
<keyword evidence="2" id="KW-1185">Reference proteome</keyword>
<reference evidence="1 2" key="1">
    <citation type="submission" date="2022-03" db="EMBL/GenBank/DDBJ databases">
        <title>Complete genome analysis of Roseomonas KG 17.1 : a prolific producer of plant growth promoters.</title>
        <authorList>
            <person name="Saadouli I."/>
            <person name="Najjari A."/>
            <person name="Mosbah A."/>
            <person name="Ouzari H.I."/>
        </authorList>
    </citation>
    <scope>NUCLEOTIDE SEQUENCE [LARGE SCALE GENOMIC DNA]</scope>
    <source>
        <strain evidence="1 2">KG17-1</strain>
    </source>
</reference>
<sequence>MLLTTGYAGTSIEHSEAGGSEFEMIGKPYGRLETIRRVRMIQDGPTGVA</sequence>
<dbReference type="Proteomes" id="UP001201985">
    <property type="component" value="Unassembled WGS sequence"/>
</dbReference>
<proteinExistence type="predicted"/>
<comment type="caution">
    <text evidence="1">The sequence shown here is derived from an EMBL/GenBank/DDBJ whole genome shotgun (WGS) entry which is preliminary data.</text>
</comment>
<evidence type="ECO:0000313" key="1">
    <source>
        <dbReference type="EMBL" id="MCI0756647.1"/>
    </source>
</evidence>
<accession>A0ABS9WBN9</accession>
<evidence type="ECO:0000313" key="2">
    <source>
        <dbReference type="Proteomes" id="UP001201985"/>
    </source>
</evidence>
<name>A0ABS9WBN9_9PROT</name>
<organism evidence="1 2">
    <name type="scientific">Teichococcus vastitatis</name>
    <dbReference type="NCBI Taxonomy" id="2307076"/>
    <lineage>
        <taxon>Bacteria</taxon>
        <taxon>Pseudomonadati</taxon>
        <taxon>Pseudomonadota</taxon>
        <taxon>Alphaproteobacteria</taxon>
        <taxon>Acetobacterales</taxon>
        <taxon>Roseomonadaceae</taxon>
        <taxon>Roseomonas</taxon>
    </lineage>
</organism>